<evidence type="ECO:0000313" key="5">
    <source>
        <dbReference type="Proteomes" id="UP001432039"/>
    </source>
</evidence>
<dbReference type="Pfam" id="PF01526">
    <property type="entry name" value="DDE_Tnp_Tn3"/>
    <property type="match status" value="1"/>
</dbReference>
<accession>A0ABZ1TRL9</accession>
<dbReference type="Proteomes" id="UP001432039">
    <property type="component" value="Chromosome"/>
</dbReference>
<feature type="region of interest" description="Disordered" evidence="1">
    <location>
        <begin position="32"/>
        <end position="56"/>
    </location>
</feature>
<organism evidence="4 5">
    <name type="scientific">Streptomyces virginiae</name>
    <name type="common">Streptomyces cinnamonensis</name>
    <dbReference type="NCBI Taxonomy" id="1961"/>
    <lineage>
        <taxon>Bacteria</taxon>
        <taxon>Bacillati</taxon>
        <taxon>Actinomycetota</taxon>
        <taxon>Actinomycetes</taxon>
        <taxon>Kitasatosporales</taxon>
        <taxon>Streptomycetaceae</taxon>
        <taxon>Streptomyces</taxon>
    </lineage>
</organism>
<gene>
    <name evidence="3" type="ORF">OG517_00570</name>
    <name evidence="4" type="ORF">OG517_42600</name>
</gene>
<protein>
    <submittedName>
        <fullName evidence="4">Tn3 family transposase</fullName>
    </submittedName>
</protein>
<feature type="domain" description="Tn3 transposase DDE" evidence="2">
    <location>
        <begin position="3"/>
        <end position="50"/>
    </location>
</feature>
<reference evidence="4" key="1">
    <citation type="submission" date="2022-10" db="EMBL/GenBank/DDBJ databases">
        <title>The complete genomes of actinobacterial strains from the NBC collection.</title>
        <authorList>
            <person name="Joergensen T.S."/>
            <person name="Alvarez Arevalo M."/>
            <person name="Sterndorff E.B."/>
            <person name="Faurdal D."/>
            <person name="Vuksanovic O."/>
            <person name="Mourched A.-S."/>
            <person name="Charusanti P."/>
            <person name="Shaw S."/>
            <person name="Blin K."/>
            <person name="Weber T."/>
        </authorList>
    </citation>
    <scope>NUCLEOTIDE SEQUENCE</scope>
    <source>
        <strain evidence="4">NBC_00248</strain>
    </source>
</reference>
<evidence type="ECO:0000256" key="1">
    <source>
        <dbReference type="SAM" id="MobiDB-lite"/>
    </source>
</evidence>
<dbReference type="EMBL" id="CP108090">
    <property type="protein sequence ID" value="WUQ18195.1"/>
    <property type="molecule type" value="Genomic_DNA"/>
</dbReference>
<evidence type="ECO:0000313" key="4">
    <source>
        <dbReference type="EMBL" id="WUQ18195.1"/>
    </source>
</evidence>
<keyword evidence="5" id="KW-1185">Reference proteome</keyword>
<evidence type="ECO:0000259" key="2">
    <source>
        <dbReference type="Pfam" id="PF01526"/>
    </source>
</evidence>
<proteinExistence type="predicted"/>
<evidence type="ECO:0000313" key="3">
    <source>
        <dbReference type="EMBL" id="WUQ17645.1"/>
    </source>
</evidence>
<dbReference type="InterPro" id="IPR002513">
    <property type="entry name" value="Tn3_Tnp_DDE_dom"/>
</dbReference>
<sequence>MGAHASIPLAQAWAGAGGVVASVDGTRLVVPVPSVHTRPDPKHTNRRSGAGRPDPT</sequence>
<dbReference type="EMBL" id="CP108090">
    <property type="protein sequence ID" value="WUQ17645.1"/>
    <property type="molecule type" value="Genomic_DNA"/>
</dbReference>
<name>A0ABZ1TRL9_STRVG</name>